<accession>A0ABQ5IX56</accession>
<gene>
    <name evidence="4" type="ORF">Tco_1121111</name>
</gene>
<name>A0ABQ5IX56_9ASTR</name>
<dbReference type="PANTHER" id="PTHR11439">
    <property type="entry name" value="GAG-POL-RELATED RETROTRANSPOSON"/>
    <property type="match status" value="1"/>
</dbReference>
<proteinExistence type="predicted"/>
<keyword evidence="5" id="KW-1185">Reference proteome</keyword>
<evidence type="ECO:0000259" key="3">
    <source>
        <dbReference type="Pfam" id="PF07727"/>
    </source>
</evidence>
<evidence type="ECO:0000313" key="5">
    <source>
        <dbReference type="Proteomes" id="UP001151760"/>
    </source>
</evidence>
<feature type="region of interest" description="Disordered" evidence="2">
    <location>
        <begin position="910"/>
        <end position="941"/>
    </location>
</feature>
<feature type="region of interest" description="Disordered" evidence="2">
    <location>
        <begin position="636"/>
        <end position="699"/>
    </location>
</feature>
<sequence>MKIESLIINAASIEDNAVDEDIVYRCAHDLNIPNLKEIVYSDDDKGIGAEADMTNLDTHILEQKKMKEAFVIRHKAWVVAQGLHLRKGELDYDEMDVKSAFLYGKIEEEVYVCQTLRFEDLEFPDKVYKVEKALYGLHQAPRACQDMYVDEILKKFGFSTMKTASTPMETSKPLLKDAKAKNVDVHLYRSMIGSLMYLIALRHDIIFADSPFDLEAYTDSDYAGASLDRKSTTGGCQFLRSRLISWQCKKQTVVANSTTEVENVAASSCCGQSSGPIYLVADETIYKECKDRMERAVTTTSSLEAEQDSGNINRTQSMAKLNESFPQGTSSGSGPRVNTLRSGEDNMKLKELMEIKTDRVISEQKEMRDIVSLKTERELERINIDDGNNFWNEIRVNAGVSKLMLLSINLLLPVLVYATKHILNAVRHDLTAFWTTAKAKTFNEEHQIQALVDKRKVIITEKSIRSDLKFDDAERTNCLPTTTIFAEFETMGYENFTQKRTFYKAYFSSQWKFLIHTILQCLSAKITAWNEFSSTMASAIICLATNQKFNFSKYIFYNMVKNLEGGVKFLMYPRFVQVFMDKQIEGMSKHKGIYVISSHTKKVFSNMKREGKGFSSRITLLFPTMMVQAPEDMGVDLAAPTDCHSTPIITQPSSSQPQKKKSRRKQRKDSGSTEPVTNEAINKAHISTPSYDQPPSGEDRMQLNELMTLCTSLQEKVLNLEKAKTAQAKEIASLKKRVKQLEKRRKSRTLRLKRLRKVGSSNRVESSNDVSLGAQEDAFKQGRKITDLDADAEVTLVDETQEMHDDNLMFDTGVLDEQEIWVEKVVIETKEPLVNTATTSSIPVSTADLVTTAGEVVTTISASTKTIDEITLAQTLIEIKAAKPKVVTTAATTVTPVITRPKAKGVVIQEPSETTTTTTAQPSSNDKGKCKMVKPEKPMKKKDQIALDEELTLNLHAKEQAELERM</sequence>
<feature type="compositionally biased region" description="Basic and acidic residues" evidence="2">
    <location>
        <begin position="926"/>
        <end position="941"/>
    </location>
</feature>
<feature type="compositionally biased region" description="Polar residues" evidence="2">
    <location>
        <begin position="672"/>
        <end position="693"/>
    </location>
</feature>
<dbReference type="Proteomes" id="UP001151760">
    <property type="component" value="Unassembled WGS sequence"/>
</dbReference>
<dbReference type="Pfam" id="PF07727">
    <property type="entry name" value="RVT_2"/>
    <property type="match status" value="1"/>
</dbReference>
<dbReference type="InterPro" id="IPR013103">
    <property type="entry name" value="RVT_2"/>
</dbReference>
<evidence type="ECO:0000256" key="1">
    <source>
        <dbReference type="SAM" id="Coils"/>
    </source>
</evidence>
<keyword evidence="1" id="KW-0175">Coiled coil</keyword>
<reference evidence="4" key="1">
    <citation type="journal article" date="2022" name="Int. J. Mol. Sci.">
        <title>Draft Genome of Tanacetum Coccineum: Genomic Comparison of Closely Related Tanacetum-Family Plants.</title>
        <authorList>
            <person name="Yamashiro T."/>
            <person name="Shiraishi A."/>
            <person name="Nakayama K."/>
            <person name="Satake H."/>
        </authorList>
    </citation>
    <scope>NUCLEOTIDE SEQUENCE</scope>
</reference>
<dbReference type="CDD" id="cd09272">
    <property type="entry name" value="RNase_HI_RT_Ty1"/>
    <property type="match status" value="1"/>
</dbReference>
<dbReference type="EMBL" id="BQNB010021273">
    <property type="protein sequence ID" value="GJU04681.1"/>
    <property type="molecule type" value="Genomic_DNA"/>
</dbReference>
<evidence type="ECO:0000256" key="2">
    <source>
        <dbReference type="SAM" id="MobiDB-lite"/>
    </source>
</evidence>
<organism evidence="4 5">
    <name type="scientific">Tanacetum coccineum</name>
    <dbReference type="NCBI Taxonomy" id="301880"/>
    <lineage>
        <taxon>Eukaryota</taxon>
        <taxon>Viridiplantae</taxon>
        <taxon>Streptophyta</taxon>
        <taxon>Embryophyta</taxon>
        <taxon>Tracheophyta</taxon>
        <taxon>Spermatophyta</taxon>
        <taxon>Magnoliopsida</taxon>
        <taxon>eudicotyledons</taxon>
        <taxon>Gunneridae</taxon>
        <taxon>Pentapetalae</taxon>
        <taxon>asterids</taxon>
        <taxon>campanulids</taxon>
        <taxon>Asterales</taxon>
        <taxon>Asteraceae</taxon>
        <taxon>Asteroideae</taxon>
        <taxon>Anthemideae</taxon>
        <taxon>Anthemidinae</taxon>
        <taxon>Tanacetum</taxon>
    </lineage>
</organism>
<evidence type="ECO:0000313" key="4">
    <source>
        <dbReference type="EMBL" id="GJU04681.1"/>
    </source>
</evidence>
<feature type="domain" description="Reverse transcriptase Ty1/copia-type" evidence="3">
    <location>
        <begin position="94"/>
        <end position="163"/>
    </location>
</feature>
<feature type="compositionally biased region" description="Basic residues" evidence="2">
    <location>
        <begin position="658"/>
        <end position="667"/>
    </location>
</feature>
<feature type="coiled-coil region" evidence="1">
    <location>
        <begin position="703"/>
        <end position="758"/>
    </location>
</feature>
<reference evidence="4" key="2">
    <citation type="submission" date="2022-01" db="EMBL/GenBank/DDBJ databases">
        <authorList>
            <person name="Yamashiro T."/>
            <person name="Shiraishi A."/>
            <person name="Satake H."/>
            <person name="Nakayama K."/>
        </authorList>
    </citation>
    <scope>NUCLEOTIDE SEQUENCE</scope>
</reference>
<dbReference type="PANTHER" id="PTHR11439:SF495">
    <property type="entry name" value="REVERSE TRANSCRIPTASE, RNA-DEPENDENT DNA POLYMERASE-RELATED"/>
    <property type="match status" value="1"/>
</dbReference>
<comment type="caution">
    <text evidence="4">The sequence shown here is derived from an EMBL/GenBank/DDBJ whole genome shotgun (WGS) entry which is preliminary data.</text>
</comment>
<protein>
    <submittedName>
        <fullName evidence="4">Ribonuclease H-like domain-containing protein</fullName>
    </submittedName>
</protein>